<keyword evidence="4" id="KW-1185">Reference proteome</keyword>
<dbReference type="RefSeq" id="WP_085928688.1">
    <property type="nucleotide sequence ID" value="NZ_BAABSS010000125.1"/>
</dbReference>
<evidence type="ECO:0000313" key="3">
    <source>
        <dbReference type="EMBL" id="QEV54304.1"/>
    </source>
</evidence>
<reference evidence="3 5" key="2">
    <citation type="submission" date="2017-09" db="EMBL/GenBank/DDBJ databases">
        <authorList>
            <person name="Lee N."/>
            <person name="Cho B.-K."/>
        </authorList>
    </citation>
    <scope>NUCLEOTIDE SEQUENCE [LARGE SCALE GENOMIC DNA]</scope>
    <source>
        <strain evidence="3 5">ATCC 23948</strain>
    </source>
</reference>
<dbReference type="KEGG" id="spla:CP981_24130"/>
<sequence length="170" mass="19371">MATAEPTFEELFRSARHSAWHFEARDAYALDEAYQEWIAGDHFDPAKRWPWWIDLVSASVARGVDVRRARVVSEPVSAYIRYEHALTGGHNVKAGESVRWLPRRQASSLLLPGNDCWVFDRSSVLFNHFNGDGEMTGEELVTDPGVVHACVSAFESIWERATPHEEYRPV</sequence>
<proteinExistence type="predicted"/>
<gene>
    <name evidence="2" type="ORF">BG653_07317</name>
    <name evidence="3" type="ORF">CP981_24130</name>
</gene>
<dbReference type="Pfam" id="PF21806">
    <property type="entry name" value="DUF6879"/>
    <property type="match status" value="1"/>
</dbReference>
<evidence type="ECO:0000313" key="2">
    <source>
        <dbReference type="EMBL" id="OSY34970.1"/>
    </source>
</evidence>
<dbReference type="Proteomes" id="UP000325458">
    <property type="component" value="Chromosome"/>
</dbReference>
<dbReference type="EMBL" id="MIGA01000106">
    <property type="protein sequence ID" value="OSY34970.1"/>
    <property type="molecule type" value="Genomic_DNA"/>
</dbReference>
<accession>A0AAE6TNT8</accession>
<evidence type="ECO:0000259" key="1">
    <source>
        <dbReference type="Pfam" id="PF21806"/>
    </source>
</evidence>
<reference evidence="2 4" key="1">
    <citation type="submission" date="2016-09" db="EMBL/GenBank/DDBJ databases">
        <title>Streptomyces platensis DSM40041, a candidate organism with high potential of specific P450 cytochromes.</title>
        <authorList>
            <person name="Grumaz C."/>
            <person name="Vainshtein Y."/>
            <person name="Kirstahler P."/>
            <person name="Sohn K."/>
        </authorList>
    </citation>
    <scope>NUCLEOTIDE SEQUENCE [LARGE SCALE GENOMIC DNA]</scope>
    <source>
        <strain evidence="2 4">DSM 40041</strain>
    </source>
</reference>
<dbReference type="AlphaFoldDB" id="A0AAE6TNT8"/>
<evidence type="ECO:0000313" key="4">
    <source>
        <dbReference type="Proteomes" id="UP000194225"/>
    </source>
</evidence>
<dbReference type="Proteomes" id="UP000194225">
    <property type="component" value="Unassembled WGS sequence"/>
</dbReference>
<dbReference type="EMBL" id="CP023691">
    <property type="protein sequence ID" value="QEV54304.1"/>
    <property type="molecule type" value="Genomic_DNA"/>
</dbReference>
<protein>
    <recommendedName>
        <fullName evidence="1">DUF6879 domain-containing protein</fullName>
    </recommendedName>
</protein>
<dbReference type="InterPro" id="IPR049244">
    <property type="entry name" value="DUF6879"/>
</dbReference>
<feature type="domain" description="DUF6879" evidence="1">
    <location>
        <begin position="7"/>
        <end position="168"/>
    </location>
</feature>
<evidence type="ECO:0000313" key="5">
    <source>
        <dbReference type="Proteomes" id="UP000325458"/>
    </source>
</evidence>
<organism evidence="3 5">
    <name type="scientific">Streptomyces platensis</name>
    <dbReference type="NCBI Taxonomy" id="58346"/>
    <lineage>
        <taxon>Bacteria</taxon>
        <taxon>Bacillati</taxon>
        <taxon>Actinomycetota</taxon>
        <taxon>Actinomycetes</taxon>
        <taxon>Kitasatosporales</taxon>
        <taxon>Streptomycetaceae</taxon>
        <taxon>Streptomyces</taxon>
    </lineage>
</organism>
<name>A0AAE6TNT8_STRPT</name>
<dbReference type="GeneID" id="90926345"/>